<feature type="region of interest" description="Disordered" evidence="1">
    <location>
        <begin position="447"/>
        <end position="546"/>
    </location>
</feature>
<evidence type="ECO:0000256" key="1">
    <source>
        <dbReference type="SAM" id="MobiDB-lite"/>
    </source>
</evidence>
<dbReference type="AlphaFoldDB" id="A0A9P5NV11"/>
<proteinExistence type="predicted"/>
<dbReference type="EMBL" id="JADNYJ010000022">
    <property type="protein sequence ID" value="KAF8905522.1"/>
    <property type="molecule type" value="Genomic_DNA"/>
</dbReference>
<sequence length="753" mass="83530">MDGAAAPPPSHAKNPDLIYTGMHIFVQASGVGTDRPKFIRTLKERGASTCSILSDAQVILINPDSEEGQALIPPWSNLTEPKLLTMDWVQKCNSAGRLLLAEDDWGGCLVKYDRTHRDDDDDDWEEDEADIASKSPLPTPRQTPSEPTGTQPWLAGSVTQSSATRARRTSSQTRLSTSSTTPTDSATVTPTDLPQNGLPSFPAFSSVNSMQALPTQFPVQMAGMFNPLMTADQQAMAMLQMMMPNPAFQMALQDIMTRGNPASQMQPGRTVYRHSNRLFKNKSYHFLTCPPNHREGMSTISVLQDLSLPLPARGGSPSVKRRKTLSSSQQVTHLKQSTASAAGPSSSQTKLFAKSGKVLSFFVQIDLHNRGAVVDAIKKNAGKIEKDPENADYAVLYSGHKNQKTFNDLLKSAQTAGKPAVRSAFVHDCVAEGILLDCTEYEFESTVKRKRKPSVPVKTEPLSSNDEIDSDAERKRLAKNAREAERRKRQRSDKERAAKPTSSKSSTASRVKAEEPSTLRRKESINIAPYLNGRRSPIPPGEHTRQPWSTGYKFTVEEDQFLIEYAQVLIERDYMVSIAAIADRVYSKMPHHSLMSWKSRVTRVIGDKLDEWRKRSGIAYRKALKASQSAHSQPMALDASVDDTAVIELSPSPEPLAAQDAHALSNLNDMTANDPESILRNENKTYVTQDIEVVSQFFATLDDDGEEPEDVVWARLANQNPCRAWHDWAAFYEAHFQEVQQRYAELTGNAQLQ</sequence>
<feature type="compositionally biased region" description="Low complexity" evidence="1">
    <location>
        <begin position="157"/>
        <end position="192"/>
    </location>
</feature>
<evidence type="ECO:0000313" key="4">
    <source>
        <dbReference type="Proteomes" id="UP000724874"/>
    </source>
</evidence>
<reference evidence="3" key="1">
    <citation type="submission" date="2020-11" db="EMBL/GenBank/DDBJ databases">
        <authorList>
            <consortium name="DOE Joint Genome Institute"/>
            <person name="Ahrendt S."/>
            <person name="Riley R."/>
            <person name="Andreopoulos W."/>
            <person name="LaButti K."/>
            <person name="Pangilinan J."/>
            <person name="Ruiz-duenas F.J."/>
            <person name="Barrasa J.M."/>
            <person name="Sanchez-Garcia M."/>
            <person name="Camarero S."/>
            <person name="Miyauchi S."/>
            <person name="Serrano A."/>
            <person name="Linde D."/>
            <person name="Babiker R."/>
            <person name="Drula E."/>
            <person name="Ayuso-Fernandez I."/>
            <person name="Pacheco R."/>
            <person name="Padilla G."/>
            <person name="Ferreira P."/>
            <person name="Barriuso J."/>
            <person name="Kellner H."/>
            <person name="Castanera R."/>
            <person name="Alfaro M."/>
            <person name="Ramirez L."/>
            <person name="Pisabarro A.G."/>
            <person name="Kuo A."/>
            <person name="Tritt A."/>
            <person name="Lipzen A."/>
            <person name="He G."/>
            <person name="Yan M."/>
            <person name="Ng V."/>
            <person name="Cullen D."/>
            <person name="Martin F."/>
            <person name="Rosso M.-N."/>
            <person name="Henrissat B."/>
            <person name="Hibbett D."/>
            <person name="Martinez A.T."/>
            <person name="Grigoriev I.V."/>
        </authorList>
    </citation>
    <scope>NUCLEOTIDE SEQUENCE</scope>
    <source>
        <strain evidence="3">AH 44721</strain>
    </source>
</reference>
<feature type="compositionally biased region" description="Polar residues" evidence="1">
    <location>
        <begin position="140"/>
        <end position="151"/>
    </location>
</feature>
<name>A0A9P5NV11_GYMJU</name>
<keyword evidence="4" id="KW-1185">Reference proteome</keyword>
<feature type="compositionally biased region" description="Low complexity" evidence="1">
    <location>
        <begin position="499"/>
        <end position="509"/>
    </location>
</feature>
<dbReference type="Proteomes" id="UP000724874">
    <property type="component" value="Unassembled WGS sequence"/>
</dbReference>
<dbReference type="Gene3D" id="3.40.50.10190">
    <property type="entry name" value="BRCT domain"/>
    <property type="match status" value="1"/>
</dbReference>
<feature type="region of interest" description="Disordered" evidence="1">
    <location>
        <begin position="311"/>
        <end position="347"/>
    </location>
</feature>
<gene>
    <name evidence="3" type="ORF">CPB84DRAFT_1771647</name>
</gene>
<evidence type="ECO:0000313" key="3">
    <source>
        <dbReference type="EMBL" id="KAF8905522.1"/>
    </source>
</evidence>
<accession>A0A9P5NV11</accession>
<feature type="compositionally biased region" description="Acidic residues" evidence="1">
    <location>
        <begin position="119"/>
        <end position="130"/>
    </location>
</feature>
<dbReference type="SUPFAM" id="SSF52113">
    <property type="entry name" value="BRCT domain"/>
    <property type="match status" value="1"/>
</dbReference>
<dbReference type="Pfam" id="PF16589">
    <property type="entry name" value="BRCT_2"/>
    <property type="match status" value="1"/>
</dbReference>
<dbReference type="InterPro" id="IPR036420">
    <property type="entry name" value="BRCT_dom_sf"/>
</dbReference>
<feature type="compositionally biased region" description="Basic and acidic residues" evidence="1">
    <location>
        <begin position="471"/>
        <end position="498"/>
    </location>
</feature>
<feature type="compositionally biased region" description="Polar residues" evidence="1">
    <location>
        <begin position="325"/>
        <end position="347"/>
    </location>
</feature>
<feature type="region of interest" description="Disordered" evidence="1">
    <location>
        <begin position="114"/>
        <end position="200"/>
    </location>
</feature>
<dbReference type="OrthoDB" id="426865at2759"/>
<organism evidence="3 4">
    <name type="scientific">Gymnopilus junonius</name>
    <name type="common">Spectacular rustgill mushroom</name>
    <name type="synonym">Gymnopilus spectabilis subsp. junonius</name>
    <dbReference type="NCBI Taxonomy" id="109634"/>
    <lineage>
        <taxon>Eukaryota</taxon>
        <taxon>Fungi</taxon>
        <taxon>Dikarya</taxon>
        <taxon>Basidiomycota</taxon>
        <taxon>Agaricomycotina</taxon>
        <taxon>Agaricomycetes</taxon>
        <taxon>Agaricomycetidae</taxon>
        <taxon>Agaricales</taxon>
        <taxon>Agaricineae</taxon>
        <taxon>Hymenogastraceae</taxon>
        <taxon>Gymnopilus</taxon>
    </lineage>
</organism>
<evidence type="ECO:0000259" key="2">
    <source>
        <dbReference type="PROSITE" id="PS50172"/>
    </source>
</evidence>
<dbReference type="InterPro" id="IPR001357">
    <property type="entry name" value="BRCT_dom"/>
</dbReference>
<feature type="domain" description="BRCT" evidence="2">
    <location>
        <begin position="14"/>
        <end position="99"/>
    </location>
</feature>
<comment type="caution">
    <text evidence="3">The sequence shown here is derived from an EMBL/GenBank/DDBJ whole genome shotgun (WGS) entry which is preliminary data.</text>
</comment>
<dbReference type="Gene3D" id="1.10.10.60">
    <property type="entry name" value="Homeodomain-like"/>
    <property type="match status" value="1"/>
</dbReference>
<feature type="compositionally biased region" description="Basic and acidic residues" evidence="1">
    <location>
        <begin position="511"/>
        <end position="524"/>
    </location>
</feature>
<protein>
    <recommendedName>
        <fullName evidence="2">BRCT domain-containing protein</fullName>
    </recommendedName>
</protein>
<dbReference type="PROSITE" id="PS50172">
    <property type="entry name" value="BRCT"/>
    <property type="match status" value="1"/>
</dbReference>